<name>A0A8K0TRT3_9PEZI</name>
<evidence type="ECO:0000256" key="1">
    <source>
        <dbReference type="SAM" id="MobiDB-lite"/>
    </source>
</evidence>
<dbReference type="CDD" id="cd00102">
    <property type="entry name" value="IPT"/>
    <property type="match status" value="1"/>
</dbReference>
<dbReference type="Gene3D" id="2.60.40.10">
    <property type="entry name" value="Immunoglobulins"/>
    <property type="match status" value="1"/>
</dbReference>
<gene>
    <name evidence="3" type="ORF">B0T11DRAFT_347626</name>
</gene>
<reference evidence="3" key="1">
    <citation type="journal article" date="2021" name="Nat. Commun.">
        <title>Genetic determinants of endophytism in the Arabidopsis root mycobiome.</title>
        <authorList>
            <person name="Mesny F."/>
            <person name="Miyauchi S."/>
            <person name="Thiergart T."/>
            <person name="Pickel B."/>
            <person name="Atanasova L."/>
            <person name="Karlsson M."/>
            <person name="Huettel B."/>
            <person name="Barry K.W."/>
            <person name="Haridas S."/>
            <person name="Chen C."/>
            <person name="Bauer D."/>
            <person name="Andreopoulos W."/>
            <person name="Pangilinan J."/>
            <person name="LaButti K."/>
            <person name="Riley R."/>
            <person name="Lipzen A."/>
            <person name="Clum A."/>
            <person name="Drula E."/>
            <person name="Henrissat B."/>
            <person name="Kohler A."/>
            <person name="Grigoriev I.V."/>
            <person name="Martin F.M."/>
            <person name="Hacquard S."/>
        </authorList>
    </citation>
    <scope>NUCLEOTIDE SEQUENCE</scope>
    <source>
        <strain evidence="3">MPI-CAGE-AT-0016</strain>
    </source>
</reference>
<dbReference type="EMBL" id="JAGPXD010000001">
    <property type="protein sequence ID" value="KAH7377198.1"/>
    <property type="molecule type" value="Genomic_DNA"/>
</dbReference>
<feature type="compositionally biased region" description="Polar residues" evidence="1">
    <location>
        <begin position="150"/>
        <end position="160"/>
    </location>
</feature>
<feature type="compositionally biased region" description="Polar residues" evidence="1">
    <location>
        <begin position="235"/>
        <end position="255"/>
    </location>
</feature>
<dbReference type="InterPro" id="IPR013783">
    <property type="entry name" value="Ig-like_fold"/>
</dbReference>
<proteinExistence type="predicted"/>
<comment type="caution">
    <text evidence="3">The sequence shown here is derived from an EMBL/GenBank/DDBJ whole genome shotgun (WGS) entry which is preliminary data.</text>
</comment>
<feature type="domain" description="IPT/TIG" evidence="2">
    <location>
        <begin position="354"/>
        <end position="434"/>
    </location>
</feature>
<dbReference type="InterPro" id="IPR014756">
    <property type="entry name" value="Ig_E-set"/>
</dbReference>
<evidence type="ECO:0000259" key="2">
    <source>
        <dbReference type="SMART" id="SM00429"/>
    </source>
</evidence>
<evidence type="ECO:0000313" key="4">
    <source>
        <dbReference type="Proteomes" id="UP000813385"/>
    </source>
</evidence>
<keyword evidence="4" id="KW-1185">Reference proteome</keyword>
<dbReference type="AlphaFoldDB" id="A0A8K0TRT3"/>
<evidence type="ECO:0000313" key="3">
    <source>
        <dbReference type="EMBL" id="KAH7377198.1"/>
    </source>
</evidence>
<dbReference type="Pfam" id="PF01833">
    <property type="entry name" value="TIG"/>
    <property type="match status" value="1"/>
</dbReference>
<accession>A0A8K0TRT3</accession>
<protein>
    <recommendedName>
        <fullName evidence="2">IPT/TIG domain-containing protein</fullName>
    </recommendedName>
</protein>
<dbReference type="SUPFAM" id="SSF81296">
    <property type="entry name" value="E set domains"/>
    <property type="match status" value="1"/>
</dbReference>
<feature type="region of interest" description="Disordered" evidence="1">
    <location>
        <begin position="137"/>
        <end position="262"/>
    </location>
</feature>
<dbReference type="SMART" id="SM00429">
    <property type="entry name" value="IPT"/>
    <property type="match status" value="1"/>
</dbReference>
<sequence>MTANDFDDFVEFDDDETLGAAVAVAFPHDLDLTQDHHQKTFNQQLFQNSQSAHSILGAIDLGAVGAAESPDSSVREADSVSAKRDGCKAALTNGDGRMMDAAHDQRKTEWVLSSAQIVPQGLNAHLVQGEGDRSIMSLGESSVHPAPPASSGTPQSSLNLQPLPRAQPTPNKHPVSVSGPRPAATSRTTSPSLNMGPATKKWKASGSTVPRDKTMTRLDTSSSPQMPPPPLPARVSSTASLYSQSPQRFQTSEATYGSGPGAANLQQPCLNAMPTTNGWDQNVLSNGQRSASMDNPSMAVFSAPISAHPGRAPTPNVLSPIGPPPSLAQAYSAQLPTMTAAPTQPLQNQSPPPPPCIHKIIPGEGLKMGGIEVTILGSNFTQELVVYFGDAKAITTTYWGDSSLVCLLPSSFGPGVVPVTLRHMHSAHLPFTFHLNHFFRYLDDEERQITKMILGIISQKMMGELLDVKELAVKVLGTAETDWSALVSSGTSGFGDTAPEQGRRW</sequence>
<organism evidence="3 4">
    <name type="scientific">Plectosphaerella cucumerina</name>
    <dbReference type="NCBI Taxonomy" id="40658"/>
    <lineage>
        <taxon>Eukaryota</taxon>
        <taxon>Fungi</taxon>
        <taxon>Dikarya</taxon>
        <taxon>Ascomycota</taxon>
        <taxon>Pezizomycotina</taxon>
        <taxon>Sordariomycetes</taxon>
        <taxon>Hypocreomycetidae</taxon>
        <taxon>Glomerellales</taxon>
        <taxon>Plectosphaerellaceae</taxon>
        <taxon>Plectosphaerella</taxon>
    </lineage>
</organism>
<dbReference type="Proteomes" id="UP000813385">
    <property type="component" value="Unassembled WGS sequence"/>
</dbReference>
<dbReference type="OrthoDB" id="71307at2759"/>
<dbReference type="InterPro" id="IPR002909">
    <property type="entry name" value="IPT_dom"/>
</dbReference>